<keyword evidence="3" id="KW-1185">Reference proteome</keyword>
<dbReference type="SUPFAM" id="SSF49562">
    <property type="entry name" value="C2 domain (Calcium/lipid-binding domain, CaLB)"/>
    <property type="match status" value="1"/>
</dbReference>
<dbReference type="PANTHER" id="PTHR32246">
    <property type="entry name" value="INGRESSION PROTEIN FIC1"/>
    <property type="match status" value="1"/>
</dbReference>
<reference evidence="2" key="1">
    <citation type="submission" date="2022-08" db="EMBL/GenBank/DDBJ databases">
        <authorList>
            <person name="Marques A."/>
        </authorList>
    </citation>
    <scope>NUCLEOTIDE SEQUENCE</scope>
    <source>
        <strain evidence="2">RhyPub2mFocal</strain>
        <tissue evidence="2">Leaves</tissue>
    </source>
</reference>
<dbReference type="AlphaFoldDB" id="A0AAV8CKX6"/>
<gene>
    <name evidence="2" type="ORF">LUZ62_090535</name>
</gene>
<feature type="domain" description="C2" evidence="1">
    <location>
        <begin position="1"/>
        <end position="117"/>
    </location>
</feature>
<dbReference type="PANTHER" id="PTHR32246:SF21">
    <property type="entry name" value="OS02G0518000 PROTEIN"/>
    <property type="match status" value="1"/>
</dbReference>
<comment type="caution">
    <text evidence="2">The sequence shown here is derived from an EMBL/GenBank/DDBJ whole genome shotgun (WGS) entry which is preliminary data.</text>
</comment>
<name>A0AAV8CKX6_9POAL</name>
<dbReference type="CDD" id="cd04051">
    <property type="entry name" value="C2_SRC2_like"/>
    <property type="match status" value="1"/>
</dbReference>
<dbReference type="EMBL" id="JAMFTS010000005">
    <property type="protein sequence ID" value="KAJ4756130.1"/>
    <property type="molecule type" value="Genomic_DNA"/>
</dbReference>
<dbReference type="InterPro" id="IPR035892">
    <property type="entry name" value="C2_domain_sf"/>
</dbReference>
<evidence type="ECO:0000259" key="1">
    <source>
        <dbReference type="PROSITE" id="PS50004"/>
    </source>
</evidence>
<organism evidence="2 3">
    <name type="scientific">Rhynchospora pubera</name>
    <dbReference type="NCBI Taxonomy" id="906938"/>
    <lineage>
        <taxon>Eukaryota</taxon>
        <taxon>Viridiplantae</taxon>
        <taxon>Streptophyta</taxon>
        <taxon>Embryophyta</taxon>
        <taxon>Tracheophyta</taxon>
        <taxon>Spermatophyta</taxon>
        <taxon>Magnoliopsida</taxon>
        <taxon>Liliopsida</taxon>
        <taxon>Poales</taxon>
        <taxon>Cyperaceae</taxon>
        <taxon>Cyperoideae</taxon>
        <taxon>Rhynchosporeae</taxon>
        <taxon>Rhynchospora</taxon>
    </lineage>
</organism>
<dbReference type="InterPro" id="IPR044750">
    <property type="entry name" value="C2_SRC2/BAP"/>
</dbReference>
<dbReference type="PROSITE" id="PS50004">
    <property type="entry name" value="C2"/>
    <property type="match status" value="1"/>
</dbReference>
<dbReference type="InterPro" id="IPR000008">
    <property type="entry name" value="C2_dom"/>
</dbReference>
<dbReference type="GO" id="GO:0006952">
    <property type="term" value="P:defense response"/>
    <property type="evidence" value="ECO:0007669"/>
    <property type="project" value="InterPro"/>
</dbReference>
<evidence type="ECO:0000313" key="2">
    <source>
        <dbReference type="EMBL" id="KAJ4756130.1"/>
    </source>
</evidence>
<accession>A0AAV8CKX6</accession>
<evidence type="ECO:0000313" key="3">
    <source>
        <dbReference type="Proteomes" id="UP001140206"/>
    </source>
</evidence>
<sequence>MNRQSIDIKYIDGRGIGSLVPFHKPCLYITVYISSPTSGPRTHRQKTPVDSVSASKPEWNHPIRLYIDADQQSSSSDLNLNFDIRTQVPLLGNKLVGSVIVPLSSLETSNGPTDALRQVTYQVRGPGGKPNGVLTFSYILNQSPVVVSDHTLAQESSKLHQGSPYPYLLNSDVATPEVYPPKEKTDSKPQLYPTVDPLENLEPYVYQSRGLFPDPNPQVYPPPPPVPDSKPRLYPVISTEPVIAYPVLDLADNGHCQYPPPSVSYPKVEPVDGLASYALPGYHLPPQGSGYYYQERGWDGRFL</sequence>
<dbReference type="Gene3D" id="2.60.40.150">
    <property type="entry name" value="C2 domain"/>
    <property type="match status" value="1"/>
</dbReference>
<dbReference type="Pfam" id="PF00168">
    <property type="entry name" value="C2"/>
    <property type="match status" value="1"/>
</dbReference>
<proteinExistence type="predicted"/>
<dbReference type="Proteomes" id="UP001140206">
    <property type="component" value="Chromosome 5"/>
</dbReference>
<protein>
    <submittedName>
        <fullName evidence="2">Calcium-dependent lipid-binding (CaLB domain) family protein</fullName>
    </submittedName>
</protein>